<sequence length="158" mass="17468">MLANWLIHGKEVVHGDLTCTNVLMSADGKLHLADFGLSTIPSEARNSTFSSCHPGNVRWMAPEMLAIPEQGEVAIPTKAADVYSYGCIMLQLFCGRAPYLWLTQANHVITARMAGTEPFRQFTDIEDVHKEYSLKCVSVEPGDRLAVASEIVEFLRAE</sequence>
<comment type="caution">
    <text evidence="2">The sequence shown here is derived from an EMBL/GenBank/DDBJ whole genome shotgun (WGS) entry which is preliminary data.</text>
</comment>
<evidence type="ECO:0000259" key="1">
    <source>
        <dbReference type="PROSITE" id="PS50011"/>
    </source>
</evidence>
<dbReference type="InterPro" id="IPR008266">
    <property type="entry name" value="Tyr_kinase_AS"/>
</dbReference>
<reference evidence="2" key="1">
    <citation type="journal article" date="2020" name="New Phytol.">
        <title>Comparative genomics reveals dynamic genome evolution in host specialist ectomycorrhizal fungi.</title>
        <authorList>
            <person name="Lofgren L.A."/>
            <person name="Nguyen N.H."/>
            <person name="Vilgalys R."/>
            <person name="Ruytinx J."/>
            <person name="Liao H.L."/>
            <person name="Branco S."/>
            <person name="Kuo A."/>
            <person name="LaButti K."/>
            <person name="Lipzen A."/>
            <person name="Andreopoulos W."/>
            <person name="Pangilinan J."/>
            <person name="Riley R."/>
            <person name="Hundley H."/>
            <person name="Na H."/>
            <person name="Barry K."/>
            <person name="Grigoriev I.V."/>
            <person name="Stajich J.E."/>
            <person name="Kennedy P.G."/>
        </authorList>
    </citation>
    <scope>NUCLEOTIDE SEQUENCE</scope>
    <source>
        <strain evidence="2">FC423</strain>
    </source>
</reference>
<dbReference type="Pfam" id="PF00069">
    <property type="entry name" value="Pkinase"/>
    <property type="match status" value="1"/>
</dbReference>
<dbReference type="PANTHER" id="PTHR44329:SF214">
    <property type="entry name" value="PROTEIN KINASE DOMAIN-CONTAINING PROTEIN"/>
    <property type="match status" value="1"/>
</dbReference>
<dbReference type="InterPro" id="IPR011009">
    <property type="entry name" value="Kinase-like_dom_sf"/>
</dbReference>
<dbReference type="PROSITE" id="PS50011">
    <property type="entry name" value="PROTEIN_KINASE_DOM"/>
    <property type="match status" value="1"/>
</dbReference>
<dbReference type="Proteomes" id="UP000823399">
    <property type="component" value="Unassembled WGS sequence"/>
</dbReference>
<keyword evidence="2" id="KW-0808">Transferase</keyword>
<dbReference type="GO" id="GO:0005524">
    <property type="term" value="F:ATP binding"/>
    <property type="evidence" value="ECO:0007669"/>
    <property type="project" value="InterPro"/>
</dbReference>
<dbReference type="OrthoDB" id="346907at2759"/>
<dbReference type="PROSITE" id="PS00109">
    <property type="entry name" value="PROTEIN_KINASE_TYR"/>
    <property type="match status" value="1"/>
</dbReference>
<gene>
    <name evidence="2" type="ORF">F5147DRAFT_727230</name>
</gene>
<accession>A0A9P7EU05</accession>
<dbReference type="AlphaFoldDB" id="A0A9P7EU05"/>
<dbReference type="InterPro" id="IPR000719">
    <property type="entry name" value="Prot_kinase_dom"/>
</dbReference>
<keyword evidence="3" id="KW-1185">Reference proteome</keyword>
<dbReference type="GeneID" id="64701506"/>
<name>A0A9P7EU05_9AGAM</name>
<dbReference type="SUPFAM" id="SSF56112">
    <property type="entry name" value="Protein kinase-like (PK-like)"/>
    <property type="match status" value="1"/>
</dbReference>
<dbReference type="PANTHER" id="PTHR44329">
    <property type="entry name" value="SERINE/THREONINE-PROTEIN KINASE TNNI3K-RELATED"/>
    <property type="match status" value="1"/>
</dbReference>
<proteinExistence type="predicted"/>
<feature type="domain" description="Protein kinase" evidence="1">
    <location>
        <begin position="1"/>
        <end position="155"/>
    </location>
</feature>
<organism evidence="2 3">
    <name type="scientific">Suillus discolor</name>
    <dbReference type="NCBI Taxonomy" id="1912936"/>
    <lineage>
        <taxon>Eukaryota</taxon>
        <taxon>Fungi</taxon>
        <taxon>Dikarya</taxon>
        <taxon>Basidiomycota</taxon>
        <taxon>Agaricomycotina</taxon>
        <taxon>Agaricomycetes</taxon>
        <taxon>Agaricomycetidae</taxon>
        <taxon>Boletales</taxon>
        <taxon>Suillineae</taxon>
        <taxon>Suillaceae</taxon>
        <taxon>Suillus</taxon>
    </lineage>
</organism>
<dbReference type="GO" id="GO:0004674">
    <property type="term" value="F:protein serine/threonine kinase activity"/>
    <property type="evidence" value="ECO:0007669"/>
    <property type="project" value="TreeGrafter"/>
</dbReference>
<dbReference type="RefSeq" id="XP_041285442.1">
    <property type="nucleotide sequence ID" value="XM_041439247.1"/>
</dbReference>
<dbReference type="Gene3D" id="1.10.510.10">
    <property type="entry name" value="Transferase(Phosphotransferase) domain 1"/>
    <property type="match status" value="1"/>
</dbReference>
<dbReference type="InterPro" id="IPR051681">
    <property type="entry name" value="Ser/Thr_Kinases-Pseudokinases"/>
</dbReference>
<evidence type="ECO:0000313" key="2">
    <source>
        <dbReference type="EMBL" id="KAG2088080.1"/>
    </source>
</evidence>
<keyword evidence="2" id="KW-0418">Kinase</keyword>
<evidence type="ECO:0000313" key="3">
    <source>
        <dbReference type="Proteomes" id="UP000823399"/>
    </source>
</evidence>
<dbReference type="EMBL" id="JABBWM010000125">
    <property type="protein sequence ID" value="KAG2088080.1"/>
    <property type="molecule type" value="Genomic_DNA"/>
</dbReference>
<protein>
    <submittedName>
        <fullName evidence="2">Kinase-like domain-containing protein</fullName>
    </submittedName>
</protein>